<accession>A0ABC9TS94</accession>
<gene>
    <name evidence="1" type="ORF">CLOSYM_04418</name>
</gene>
<comment type="caution">
    <text evidence="1">The sequence shown here is derived from an EMBL/GenBank/DDBJ whole genome shotgun (WGS) entry which is preliminary data.</text>
</comment>
<organism evidence="1 2">
    <name type="scientific">[Clostridium] symbiosum ATCC 14940</name>
    <dbReference type="NCBI Taxonomy" id="411472"/>
    <lineage>
        <taxon>Bacteria</taxon>
        <taxon>Bacillati</taxon>
        <taxon>Bacillota</taxon>
        <taxon>Clostridia</taxon>
        <taxon>Lachnospirales</taxon>
        <taxon>Lachnospiraceae</taxon>
        <taxon>Otoolea</taxon>
    </lineage>
</organism>
<dbReference type="AlphaFoldDB" id="A0ABC9TS94"/>
<dbReference type="Proteomes" id="UP000016491">
    <property type="component" value="Unassembled WGS sequence"/>
</dbReference>
<reference evidence="1 2" key="1">
    <citation type="submission" date="2013-07" db="EMBL/GenBank/DDBJ databases">
        <authorList>
            <person name="Weinstock G."/>
            <person name="Sodergren E."/>
            <person name="Wylie T."/>
            <person name="Fulton L."/>
            <person name="Fulton R."/>
            <person name="Fronick C."/>
            <person name="O'Laughlin M."/>
            <person name="Godfrey J."/>
            <person name="Miner T."/>
            <person name="Herter B."/>
            <person name="Appelbaum E."/>
            <person name="Cordes M."/>
            <person name="Lek S."/>
            <person name="Wollam A."/>
            <person name="Pepin K.H."/>
            <person name="Palsikar V.B."/>
            <person name="Mitreva M."/>
            <person name="Wilson R.K."/>
        </authorList>
    </citation>
    <scope>NUCLEOTIDE SEQUENCE [LARGE SCALE GENOMIC DNA]</scope>
    <source>
        <strain evidence="1 2">ATCC 14940</strain>
    </source>
</reference>
<sequence length="62" mass="7084">MGKPRFHKNRSILCAVFCGVWTENCNIIINDVRIFFYTFHLPCDKIIETAVTVHAVVTVTSN</sequence>
<protein>
    <submittedName>
        <fullName evidence="1">Uncharacterized protein</fullName>
    </submittedName>
</protein>
<name>A0ABC9TS94_CLOSY</name>
<evidence type="ECO:0000313" key="1">
    <source>
        <dbReference type="EMBL" id="ERI74037.1"/>
    </source>
</evidence>
<proteinExistence type="predicted"/>
<evidence type="ECO:0000313" key="2">
    <source>
        <dbReference type="Proteomes" id="UP000016491"/>
    </source>
</evidence>
<dbReference type="EMBL" id="AWSU01000351">
    <property type="protein sequence ID" value="ERI74037.1"/>
    <property type="molecule type" value="Genomic_DNA"/>
</dbReference>